<dbReference type="InParanoid" id="H2YIA0"/>
<comment type="similarity">
    <text evidence="1">Belongs to the NATD1 family.</text>
</comment>
<dbReference type="PROSITE" id="PS51729">
    <property type="entry name" value="GNAT_YJDJ"/>
    <property type="match status" value="1"/>
</dbReference>
<dbReference type="HOGENOM" id="CLU_132888_1_1_1"/>
<proteinExistence type="inferred from homology"/>
<dbReference type="PANTHER" id="PTHR31435">
    <property type="entry name" value="PROTEIN NATD1"/>
    <property type="match status" value="1"/>
</dbReference>
<reference evidence="5" key="3">
    <citation type="submission" date="2025-09" db="UniProtKB">
        <authorList>
            <consortium name="Ensembl"/>
        </authorList>
    </citation>
    <scope>IDENTIFICATION</scope>
</reference>
<dbReference type="Proteomes" id="UP000007875">
    <property type="component" value="Unassembled WGS sequence"/>
</dbReference>
<feature type="domain" description="N-acetyltransferase" evidence="4">
    <location>
        <begin position="12"/>
        <end position="102"/>
    </location>
</feature>
<dbReference type="Ensembl" id="ENSCSAVT00000005120.1">
    <property type="protein sequence ID" value="ENSCSAVP00000005049.1"/>
    <property type="gene ID" value="ENSCSAVG00000003009.1"/>
</dbReference>
<dbReference type="PANTHER" id="PTHR31435:SF9">
    <property type="entry name" value="PROTEIN NATD1"/>
    <property type="match status" value="1"/>
</dbReference>
<dbReference type="OMA" id="EIMTITH"/>
<evidence type="ECO:0000259" key="4">
    <source>
        <dbReference type="PROSITE" id="PS51729"/>
    </source>
</evidence>
<dbReference type="GeneTree" id="ENSGT00390000014840"/>
<reference evidence="6" key="1">
    <citation type="submission" date="2003-08" db="EMBL/GenBank/DDBJ databases">
        <authorList>
            <person name="Birren B."/>
            <person name="Nusbaum C."/>
            <person name="Abebe A."/>
            <person name="Abouelleil A."/>
            <person name="Adekoya E."/>
            <person name="Ait-zahra M."/>
            <person name="Allen N."/>
            <person name="Allen T."/>
            <person name="An P."/>
            <person name="Anderson M."/>
            <person name="Anderson S."/>
            <person name="Arachchi H."/>
            <person name="Armbruster J."/>
            <person name="Bachantsang P."/>
            <person name="Baldwin J."/>
            <person name="Barry A."/>
            <person name="Bayul T."/>
            <person name="Blitshsteyn B."/>
            <person name="Bloom T."/>
            <person name="Blye J."/>
            <person name="Boguslavskiy L."/>
            <person name="Borowsky M."/>
            <person name="Boukhgalter B."/>
            <person name="Brunache A."/>
            <person name="Butler J."/>
            <person name="Calixte N."/>
            <person name="Calvo S."/>
            <person name="Camarata J."/>
            <person name="Campo K."/>
            <person name="Chang J."/>
            <person name="Cheshatsang Y."/>
            <person name="Citroen M."/>
            <person name="Collymore A."/>
            <person name="Considine T."/>
            <person name="Cook A."/>
            <person name="Cooke P."/>
            <person name="Corum B."/>
            <person name="Cuomo C."/>
            <person name="David R."/>
            <person name="Dawoe T."/>
            <person name="Degray S."/>
            <person name="Dodge S."/>
            <person name="Dooley K."/>
            <person name="Dorje P."/>
            <person name="Dorjee K."/>
            <person name="Dorris L."/>
            <person name="Duffey N."/>
            <person name="Dupes A."/>
            <person name="Elkins T."/>
            <person name="Engels R."/>
            <person name="Erickson J."/>
            <person name="Farina A."/>
            <person name="Faro S."/>
            <person name="Ferreira P."/>
            <person name="Fischer H."/>
            <person name="Fitzgerald M."/>
            <person name="Foley K."/>
            <person name="Gage D."/>
            <person name="Galagan J."/>
            <person name="Gearin G."/>
            <person name="Gnerre S."/>
            <person name="Gnirke A."/>
            <person name="Goyette A."/>
            <person name="Graham J."/>
            <person name="Grandbois E."/>
            <person name="Gyaltsen K."/>
            <person name="Hafez N."/>
            <person name="Hagopian D."/>
            <person name="Hagos B."/>
            <person name="Hall J."/>
            <person name="Hatcher B."/>
            <person name="Heller A."/>
            <person name="Higgins H."/>
            <person name="Honan T."/>
            <person name="Horn A."/>
            <person name="Houde N."/>
            <person name="Hughes L."/>
            <person name="Hulme W."/>
            <person name="Husby E."/>
            <person name="Iliev I."/>
            <person name="Jaffe D."/>
            <person name="Jones C."/>
            <person name="Kamal M."/>
            <person name="Kamat A."/>
            <person name="Kamvysselis M."/>
            <person name="Karlsson E."/>
            <person name="Kells C."/>
            <person name="Kieu A."/>
            <person name="Kisner P."/>
            <person name="Kodira C."/>
            <person name="Kulbokas E."/>
            <person name="Labutti K."/>
            <person name="Lama D."/>
            <person name="Landers T."/>
            <person name="Leger J."/>
            <person name="Levine S."/>
            <person name="Lewis D."/>
            <person name="Lewis T."/>
            <person name="Lindblad-toh K."/>
            <person name="Liu X."/>
            <person name="Lokyitsang T."/>
            <person name="Lokyitsang Y."/>
            <person name="Lucien O."/>
            <person name="Lui A."/>
            <person name="Ma L.J."/>
            <person name="Mabbitt R."/>
            <person name="Macdonald J."/>
            <person name="Maclean C."/>
            <person name="Major J."/>
            <person name="Manning J."/>
            <person name="Marabella R."/>
            <person name="Maru K."/>
            <person name="Matthews C."/>
            <person name="Mauceli E."/>
            <person name="Mccarthy M."/>
            <person name="Mcdonough S."/>
            <person name="Mcghee T."/>
            <person name="Meldrim J."/>
            <person name="Meneus L."/>
            <person name="Mesirov J."/>
            <person name="Mihalev A."/>
            <person name="Mihova T."/>
            <person name="Mikkelsen T."/>
            <person name="Mlenga V."/>
            <person name="Moru K."/>
            <person name="Mozes J."/>
            <person name="Mulrain L."/>
            <person name="Munson G."/>
            <person name="Naylor J."/>
            <person name="Newes C."/>
            <person name="Nguyen C."/>
            <person name="Nguyen N."/>
            <person name="Nguyen T."/>
            <person name="Nicol R."/>
            <person name="Nielsen C."/>
            <person name="Nizzari M."/>
            <person name="Norbu C."/>
            <person name="Norbu N."/>
            <person name="O'donnell P."/>
            <person name="Okoawo O."/>
            <person name="O'leary S."/>
            <person name="Omotosho B."/>
            <person name="O'neill K."/>
            <person name="Osman S."/>
            <person name="Parker S."/>
            <person name="Perrin D."/>
            <person name="Phunkhang P."/>
            <person name="Piqani B."/>
            <person name="Purcell S."/>
            <person name="Rachupka T."/>
            <person name="Ramasamy U."/>
            <person name="Rameau R."/>
            <person name="Ray V."/>
            <person name="Raymond C."/>
            <person name="Retta R."/>
            <person name="Richardson S."/>
            <person name="Rise C."/>
            <person name="Rodriguez J."/>
            <person name="Rogers J."/>
            <person name="Rogov P."/>
            <person name="Rutman M."/>
            <person name="Schupbach R."/>
            <person name="Seaman C."/>
            <person name="Settipalli S."/>
            <person name="Sharpe T."/>
            <person name="Sheridan J."/>
            <person name="Sherpa N."/>
            <person name="Shi J."/>
            <person name="Smirnov S."/>
            <person name="Smith C."/>
            <person name="Sougnez C."/>
            <person name="Spencer B."/>
            <person name="Stalker J."/>
            <person name="Stange-thomann N."/>
            <person name="Stavropoulos S."/>
            <person name="Stetson K."/>
            <person name="Stone C."/>
            <person name="Stone S."/>
            <person name="Stubbs M."/>
            <person name="Talamas J."/>
            <person name="Tchuinga P."/>
            <person name="Tenzing P."/>
            <person name="Tesfaye S."/>
            <person name="Theodore J."/>
            <person name="Thoulutsang Y."/>
            <person name="Topham K."/>
            <person name="Towey S."/>
            <person name="Tsamla T."/>
            <person name="Tsomo N."/>
            <person name="Vallee D."/>
            <person name="Vassiliev H."/>
            <person name="Venkataraman V."/>
            <person name="Vinson J."/>
            <person name="Vo A."/>
            <person name="Wade C."/>
            <person name="Wang S."/>
            <person name="Wangchuk T."/>
            <person name="Wangdi T."/>
            <person name="Whittaker C."/>
            <person name="Wilkinson J."/>
            <person name="Wu Y."/>
            <person name="Wyman D."/>
            <person name="Yadav S."/>
            <person name="Yang S."/>
            <person name="Yang X."/>
            <person name="Yeager S."/>
            <person name="Yee E."/>
            <person name="Young G."/>
            <person name="Zainoun J."/>
            <person name="Zembeck L."/>
            <person name="Zimmer A."/>
            <person name="Zody M."/>
            <person name="Lander E."/>
        </authorList>
    </citation>
    <scope>NUCLEOTIDE SEQUENCE [LARGE SCALE GENOMIC DNA]</scope>
</reference>
<evidence type="ECO:0000313" key="5">
    <source>
        <dbReference type="Ensembl" id="ENSCSAVP00000005049.1"/>
    </source>
</evidence>
<dbReference type="InterPro" id="IPR016181">
    <property type="entry name" value="Acyl_CoA_acyltransferase"/>
</dbReference>
<name>H2YIA0_CIOSA</name>
<dbReference type="Pfam" id="PF14542">
    <property type="entry name" value="Acetyltransf_CG"/>
    <property type="match status" value="1"/>
</dbReference>
<keyword evidence="6" id="KW-1185">Reference proteome</keyword>
<organism evidence="5 6">
    <name type="scientific">Ciona savignyi</name>
    <name type="common">Pacific transparent sea squirt</name>
    <dbReference type="NCBI Taxonomy" id="51511"/>
    <lineage>
        <taxon>Eukaryota</taxon>
        <taxon>Metazoa</taxon>
        <taxon>Chordata</taxon>
        <taxon>Tunicata</taxon>
        <taxon>Ascidiacea</taxon>
        <taxon>Phlebobranchia</taxon>
        <taxon>Cionidae</taxon>
        <taxon>Ciona</taxon>
    </lineage>
</organism>
<evidence type="ECO:0000256" key="1">
    <source>
        <dbReference type="ARBA" id="ARBA00006233"/>
    </source>
</evidence>
<dbReference type="SUPFAM" id="SSF55729">
    <property type="entry name" value="Acyl-CoA N-acyltransferases (Nat)"/>
    <property type="match status" value="1"/>
</dbReference>
<dbReference type="AlphaFoldDB" id="H2YIA0"/>
<sequence>MSDLNRNSLKVQHDSAKREFFIEIPGCKERAFLSYEPLGGRVVDLQHTVVPETFRGRGMGKLLAQAALQEMAAENMQMRLTCWYLKKFVEENPSEEYSNRIIP</sequence>
<evidence type="ECO:0000256" key="2">
    <source>
        <dbReference type="ARBA" id="ARBA00020243"/>
    </source>
</evidence>
<dbReference type="InterPro" id="IPR031165">
    <property type="entry name" value="GNAT_YJDJ"/>
</dbReference>
<accession>H2YIA0</accession>
<dbReference type="STRING" id="51511.ENSCSAVP00000005049"/>
<protein>
    <recommendedName>
        <fullName evidence="2">Protein NATD1</fullName>
    </recommendedName>
    <alternativeName>
        <fullName evidence="3">N-acetyltransferase domain-containing protein 1</fullName>
    </alternativeName>
</protein>
<reference evidence="5" key="2">
    <citation type="submission" date="2025-08" db="UniProtKB">
        <authorList>
            <consortium name="Ensembl"/>
        </authorList>
    </citation>
    <scope>IDENTIFICATION</scope>
</reference>
<dbReference type="InterPro" id="IPR045057">
    <property type="entry name" value="Gcn5-rel_NAT"/>
</dbReference>
<evidence type="ECO:0000256" key="3">
    <source>
        <dbReference type="ARBA" id="ARBA00031876"/>
    </source>
</evidence>
<dbReference type="Gene3D" id="3.40.630.30">
    <property type="match status" value="1"/>
</dbReference>
<dbReference type="eggNOG" id="ENOG502S2NM">
    <property type="taxonomic scope" value="Eukaryota"/>
</dbReference>
<evidence type="ECO:0000313" key="6">
    <source>
        <dbReference type="Proteomes" id="UP000007875"/>
    </source>
</evidence>